<evidence type="ECO:0000313" key="2">
    <source>
        <dbReference type="Proteomes" id="UP000184600"/>
    </source>
</evidence>
<reference evidence="2" key="1">
    <citation type="submission" date="2016-12" db="EMBL/GenBank/DDBJ databases">
        <authorList>
            <person name="Rodrigo-Torres L."/>
            <person name="Arahal R.D."/>
            <person name="Lucena T."/>
        </authorList>
    </citation>
    <scope>NUCLEOTIDE SEQUENCE [LARGE SCALE GENOMIC DNA]</scope>
</reference>
<organism evidence="1 2">
    <name type="scientific">Vibrio quintilis</name>
    <dbReference type="NCBI Taxonomy" id="1117707"/>
    <lineage>
        <taxon>Bacteria</taxon>
        <taxon>Pseudomonadati</taxon>
        <taxon>Pseudomonadota</taxon>
        <taxon>Gammaproteobacteria</taxon>
        <taxon>Vibrionales</taxon>
        <taxon>Vibrionaceae</taxon>
        <taxon>Vibrio</taxon>
    </lineage>
</organism>
<accession>A0A1M7YXP6</accession>
<proteinExistence type="predicted"/>
<dbReference type="EMBL" id="FRFG01000041">
    <property type="protein sequence ID" value="SHO57459.1"/>
    <property type="molecule type" value="Genomic_DNA"/>
</dbReference>
<gene>
    <name evidence="1" type="ORF">VQ7734_03228</name>
</gene>
<name>A0A1M7YXP6_9VIBR</name>
<keyword evidence="2" id="KW-1185">Reference proteome</keyword>
<evidence type="ECO:0000313" key="1">
    <source>
        <dbReference type="EMBL" id="SHO57459.1"/>
    </source>
</evidence>
<protein>
    <submittedName>
        <fullName evidence="1">Uncharacterized protein</fullName>
    </submittedName>
</protein>
<dbReference type="AlphaFoldDB" id="A0A1M7YXP6"/>
<sequence length="116" mass="12389">MLSDFNSLNNFFRVILHQHIISSNVGFALCGIDHQDFSPGQTGLNFPCGREPGAAHAGNPGLADDFNQILRRTGGKIRGGNPLTPLTAVIRGNDHTQFRQSGRVGDGALLNCFDGA</sequence>
<dbReference type="Proteomes" id="UP000184600">
    <property type="component" value="Unassembled WGS sequence"/>
</dbReference>